<dbReference type="PANTHER" id="PTHR21600">
    <property type="entry name" value="MITOCHONDRIAL RNA PSEUDOURIDINE SYNTHASE"/>
    <property type="match status" value="1"/>
</dbReference>
<comment type="catalytic activity">
    <reaction evidence="1">
        <text>uridine(955/2504/2580) in 23S rRNA = pseudouridine(955/2504/2580) in 23S rRNA</text>
        <dbReference type="Rhea" id="RHEA:42528"/>
        <dbReference type="Rhea" id="RHEA-COMP:10099"/>
        <dbReference type="Rhea" id="RHEA-COMP:10100"/>
        <dbReference type="ChEBI" id="CHEBI:65314"/>
        <dbReference type="ChEBI" id="CHEBI:65315"/>
        <dbReference type="EC" id="5.4.99.24"/>
    </reaction>
</comment>
<dbReference type="InterPro" id="IPR050188">
    <property type="entry name" value="RluA_PseudoU_synthase"/>
</dbReference>
<evidence type="ECO:0000313" key="11">
    <source>
        <dbReference type="Proteomes" id="UP000294418"/>
    </source>
</evidence>
<evidence type="ECO:0000256" key="5">
    <source>
        <dbReference type="ARBA" id="ARBA00023235"/>
    </source>
</evidence>
<comment type="function">
    <text evidence="2">Responsible for synthesis of pseudouridine from uracil at positions 955, 2504 and 2580 in 23S ribosomal RNA.</text>
</comment>
<dbReference type="GO" id="GO:0003723">
    <property type="term" value="F:RNA binding"/>
    <property type="evidence" value="ECO:0007669"/>
    <property type="project" value="UniProtKB-KW"/>
</dbReference>
<accession>A0A451DC32</accession>
<evidence type="ECO:0000256" key="2">
    <source>
        <dbReference type="ARBA" id="ARBA00002876"/>
    </source>
</evidence>
<evidence type="ECO:0000259" key="9">
    <source>
        <dbReference type="SMART" id="SM00363"/>
    </source>
</evidence>
<keyword evidence="7" id="KW-0694">RNA-binding</keyword>
<dbReference type="GO" id="GO:0120159">
    <property type="term" value="F:rRNA pseudouridine synthase activity"/>
    <property type="evidence" value="ECO:0007669"/>
    <property type="project" value="UniProtKB-ARBA"/>
</dbReference>
<dbReference type="GO" id="GO:0000455">
    <property type="term" value="P:enzyme-directed rRNA pseudouridine synthesis"/>
    <property type="evidence" value="ECO:0007669"/>
    <property type="project" value="UniProtKB-ARBA"/>
</dbReference>
<dbReference type="EC" id="5.4.99.-" evidence="8"/>
<dbReference type="SUPFAM" id="SSF55120">
    <property type="entry name" value="Pseudouridine synthase"/>
    <property type="match status" value="1"/>
</dbReference>
<dbReference type="EMBL" id="LR217720">
    <property type="protein sequence ID" value="VFP83979.1"/>
    <property type="molecule type" value="Genomic_DNA"/>
</dbReference>
<evidence type="ECO:0000256" key="3">
    <source>
        <dbReference type="ARBA" id="ARBA00010876"/>
    </source>
</evidence>
<evidence type="ECO:0000256" key="8">
    <source>
        <dbReference type="RuleBase" id="RU362028"/>
    </source>
</evidence>
<evidence type="ECO:0000256" key="6">
    <source>
        <dbReference type="PIRSR" id="PIRSR606225-1"/>
    </source>
</evidence>
<name>A0A451DC32_9GAMM</name>
<evidence type="ECO:0000256" key="4">
    <source>
        <dbReference type="ARBA" id="ARBA00022552"/>
    </source>
</evidence>
<dbReference type="NCBIfam" id="TIGR00005">
    <property type="entry name" value="rluA_subfam"/>
    <property type="match status" value="1"/>
</dbReference>
<dbReference type="InterPro" id="IPR036986">
    <property type="entry name" value="S4_RNA-bd_sf"/>
</dbReference>
<dbReference type="InterPro" id="IPR020103">
    <property type="entry name" value="PsdUridine_synth_cat_dom_sf"/>
</dbReference>
<dbReference type="InterPro" id="IPR006145">
    <property type="entry name" value="PsdUridine_synth_RsuA/RluA"/>
</dbReference>
<organism evidence="10 11">
    <name type="scientific">Candidatus Erwinia haradaeae</name>
    <dbReference type="NCBI Taxonomy" id="1922217"/>
    <lineage>
        <taxon>Bacteria</taxon>
        <taxon>Pseudomonadati</taxon>
        <taxon>Pseudomonadota</taxon>
        <taxon>Gammaproteobacteria</taxon>
        <taxon>Enterobacterales</taxon>
        <taxon>Erwiniaceae</taxon>
        <taxon>Erwinia</taxon>
    </lineage>
</organism>
<protein>
    <recommendedName>
        <fullName evidence="8">Pseudouridine synthase</fullName>
        <ecNumber evidence="8">5.4.99.-</ecNumber>
    </recommendedName>
</protein>
<reference evidence="10 11" key="1">
    <citation type="submission" date="2019-02" db="EMBL/GenBank/DDBJ databases">
        <authorList>
            <person name="Manzano-Marin A."/>
            <person name="Manzano-Marin A."/>
        </authorList>
    </citation>
    <scope>NUCLEOTIDE SEQUENCE [LARGE SCALE GENOMIC DNA]</scope>
    <source>
        <strain evidence="10 11">ErCilaricifoliae</strain>
    </source>
</reference>
<dbReference type="InterPro" id="IPR002942">
    <property type="entry name" value="S4_RNA-bd"/>
</dbReference>
<comment type="catalytic activity">
    <reaction evidence="8">
        <text>a uridine in RNA = a pseudouridine in RNA</text>
        <dbReference type="Rhea" id="RHEA:48348"/>
        <dbReference type="Rhea" id="RHEA-COMP:12068"/>
        <dbReference type="Rhea" id="RHEA-COMP:12069"/>
        <dbReference type="ChEBI" id="CHEBI:65314"/>
        <dbReference type="ChEBI" id="CHEBI:65315"/>
    </reaction>
</comment>
<dbReference type="SMART" id="SM00363">
    <property type="entry name" value="S4"/>
    <property type="match status" value="1"/>
</dbReference>
<dbReference type="Gene3D" id="3.30.2350.10">
    <property type="entry name" value="Pseudouridine synthase"/>
    <property type="match status" value="1"/>
</dbReference>
<dbReference type="Gene3D" id="3.10.290.10">
    <property type="entry name" value="RNA-binding S4 domain"/>
    <property type="match status" value="1"/>
</dbReference>
<dbReference type="CDD" id="cd00165">
    <property type="entry name" value="S4"/>
    <property type="match status" value="1"/>
</dbReference>
<dbReference type="InterPro" id="IPR006225">
    <property type="entry name" value="PsdUridine_synth_RluC/D"/>
</dbReference>
<sequence>MSNDTTKKNIVIVLPDMATQRIDNFLHTMFKGVPRSKVYRLLRTGGARVNRKRTKPQYKLQVGDNISFPCVTIDPSRNKIDTSKVSIFSELERAILYEDEYIIGLNKPSGIAVHGGSGVRFGIIEALRALRRETLFLELVHRLDRDASGVLLLAKKRSSLRVLHKQLRERGMKKDYLALVKGRWPHNIRMVNAPLLKSTRLNHKKMYVNSAGKPSITLFQIEENYAQFATLVKASLVTGRTHQIRVHASHVGHPIALDDRYGAASEFRQKLSCTGLNRLFLHAAQLSFTHPGNGEKISIEAPLDKQLQQCLKTLRG</sequence>
<keyword evidence="4" id="KW-0698">rRNA processing</keyword>
<evidence type="ECO:0000256" key="7">
    <source>
        <dbReference type="PROSITE-ProRule" id="PRU00182"/>
    </source>
</evidence>
<dbReference type="Pfam" id="PF00849">
    <property type="entry name" value="PseudoU_synth_2"/>
    <property type="match status" value="1"/>
</dbReference>
<proteinExistence type="inferred from homology"/>
<feature type="domain" description="RNA-binding S4" evidence="9">
    <location>
        <begin position="20"/>
        <end position="77"/>
    </location>
</feature>
<dbReference type="Proteomes" id="UP000294418">
    <property type="component" value="Chromosome"/>
</dbReference>
<dbReference type="SUPFAM" id="SSF55174">
    <property type="entry name" value="Alpha-L RNA-binding motif"/>
    <property type="match status" value="1"/>
</dbReference>
<comment type="similarity">
    <text evidence="3 8">Belongs to the pseudouridine synthase RluA family.</text>
</comment>
<keyword evidence="5 8" id="KW-0413">Isomerase</keyword>
<dbReference type="AlphaFoldDB" id="A0A451DC32"/>
<feature type="active site" evidence="6">
    <location>
        <position position="144"/>
    </location>
</feature>
<dbReference type="CDD" id="cd02869">
    <property type="entry name" value="PseudoU_synth_RluA_like"/>
    <property type="match status" value="1"/>
</dbReference>
<dbReference type="PROSITE" id="PS50889">
    <property type="entry name" value="S4"/>
    <property type="match status" value="1"/>
</dbReference>
<dbReference type="Pfam" id="PF01479">
    <property type="entry name" value="S4"/>
    <property type="match status" value="1"/>
</dbReference>
<dbReference type="PANTHER" id="PTHR21600:SF92">
    <property type="entry name" value="RIBOSOMAL LARGE SUBUNIT PSEUDOURIDINE SYNTHASE C"/>
    <property type="match status" value="1"/>
</dbReference>
<gene>
    <name evidence="10" type="primary">rluC</name>
    <name evidence="10" type="ORF">ERCILAFE3058_090</name>
</gene>
<dbReference type="NCBIfam" id="NF008249">
    <property type="entry name" value="PRK11025.1"/>
    <property type="match status" value="1"/>
</dbReference>
<evidence type="ECO:0000256" key="1">
    <source>
        <dbReference type="ARBA" id="ARBA00000381"/>
    </source>
</evidence>
<dbReference type="OrthoDB" id="9807829at2"/>
<evidence type="ECO:0000313" key="10">
    <source>
        <dbReference type="EMBL" id="VFP83979.1"/>
    </source>
</evidence>
<dbReference type="RefSeq" id="WP_157989540.1">
    <property type="nucleotide sequence ID" value="NZ_LR217720.1"/>
</dbReference>